<evidence type="ECO:0000313" key="3">
    <source>
        <dbReference type="Proteomes" id="UP000051992"/>
    </source>
</evidence>
<evidence type="ECO:0000256" key="1">
    <source>
        <dbReference type="SAM" id="Phobius"/>
    </source>
</evidence>
<reference evidence="2 3" key="1">
    <citation type="journal article" date="2015" name="Genome Announc.">
        <title>Expanding the biotechnology potential of lactobacilli through comparative genomics of 213 strains and associated genera.</title>
        <authorList>
            <person name="Sun Z."/>
            <person name="Harris H.M."/>
            <person name="McCann A."/>
            <person name="Guo C."/>
            <person name="Argimon S."/>
            <person name="Zhang W."/>
            <person name="Yang X."/>
            <person name="Jeffery I.B."/>
            <person name="Cooney J.C."/>
            <person name="Kagawa T.F."/>
            <person name="Liu W."/>
            <person name="Song Y."/>
            <person name="Salvetti E."/>
            <person name="Wrobel A."/>
            <person name="Rasinkangas P."/>
            <person name="Parkhill J."/>
            <person name="Rea M.C."/>
            <person name="O'Sullivan O."/>
            <person name="Ritari J."/>
            <person name="Douillard F.P."/>
            <person name="Paul Ross R."/>
            <person name="Yang R."/>
            <person name="Briner A.E."/>
            <person name="Felis G.E."/>
            <person name="de Vos W.M."/>
            <person name="Barrangou R."/>
            <person name="Klaenhammer T.R."/>
            <person name="Caufield P.W."/>
            <person name="Cui Y."/>
            <person name="Zhang H."/>
            <person name="O'Toole P.W."/>
        </authorList>
    </citation>
    <scope>NUCLEOTIDE SEQUENCE [LARGE SCALE GENOMIC DNA]</scope>
    <source>
        <strain evidence="2 3">DSM 20410</strain>
    </source>
</reference>
<name>A0A0R2H8J4_WEIVI</name>
<accession>A0A0R2H8J4</accession>
<organism evidence="2 3">
    <name type="scientific">Weissella viridescens</name>
    <name type="common">Lactobacillus viridescens</name>
    <dbReference type="NCBI Taxonomy" id="1629"/>
    <lineage>
        <taxon>Bacteria</taxon>
        <taxon>Bacillati</taxon>
        <taxon>Bacillota</taxon>
        <taxon>Bacilli</taxon>
        <taxon>Lactobacillales</taxon>
        <taxon>Lactobacillaceae</taxon>
        <taxon>Weissella</taxon>
    </lineage>
</organism>
<gene>
    <name evidence="2" type="ORF">IV50_GL001227</name>
</gene>
<keyword evidence="3" id="KW-1185">Reference proteome</keyword>
<protein>
    <submittedName>
        <fullName evidence="2">Membrane protein</fullName>
    </submittedName>
</protein>
<keyword evidence="1" id="KW-0472">Membrane</keyword>
<comment type="caution">
    <text evidence="2">The sequence shown here is derived from an EMBL/GenBank/DDBJ whole genome shotgun (WGS) entry which is preliminary data.</text>
</comment>
<keyword evidence="1" id="KW-0812">Transmembrane</keyword>
<feature type="transmembrane region" description="Helical" evidence="1">
    <location>
        <begin position="275"/>
        <end position="292"/>
    </location>
</feature>
<feature type="transmembrane region" description="Helical" evidence="1">
    <location>
        <begin position="100"/>
        <end position="117"/>
    </location>
</feature>
<keyword evidence="1" id="KW-1133">Transmembrane helix</keyword>
<proteinExistence type="predicted"/>
<dbReference type="EMBL" id="JQBM01000004">
    <property type="protein sequence ID" value="KRN45885.1"/>
    <property type="molecule type" value="Genomic_DNA"/>
</dbReference>
<dbReference type="PATRIC" id="fig|1629.5.peg.1241"/>
<sequence>MLELMKTFYLNTYKFMKGSPMDQDYTNRLNRLDQLNTVEETVGHTPKRPHRRPQPIYTDKMFWVLMVVSVLSQLAIWWIYPLIYSKHLVGGPWQENPLLVFYSILLALATYLTFSYGLTSRINYLFILVPLAFIYILYQQMTVQQIILLILLPLSLFLINISWLNLQNILGLILYSGIATLSLPVVIFYQQNTFLTTPFLLSLLPLFLCYLYYMSSIFIPDGQNKRITSLIFGIILLINVLTLPWNFWTFLAIVVIVITWMVFINYDLKFKYRMGFLSFFEMITVLIIFLQQR</sequence>
<evidence type="ECO:0000313" key="2">
    <source>
        <dbReference type="EMBL" id="KRN45885.1"/>
    </source>
</evidence>
<feature type="transmembrane region" description="Helical" evidence="1">
    <location>
        <begin position="61"/>
        <end position="80"/>
    </location>
</feature>
<feature type="transmembrane region" description="Helical" evidence="1">
    <location>
        <begin position="250"/>
        <end position="268"/>
    </location>
</feature>
<feature type="transmembrane region" description="Helical" evidence="1">
    <location>
        <begin position="124"/>
        <end position="140"/>
    </location>
</feature>
<dbReference type="AlphaFoldDB" id="A0A0R2H8J4"/>
<feature type="transmembrane region" description="Helical" evidence="1">
    <location>
        <begin position="146"/>
        <end position="164"/>
    </location>
</feature>
<feature type="transmembrane region" description="Helical" evidence="1">
    <location>
        <begin position="169"/>
        <end position="189"/>
    </location>
</feature>
<feature type="transmembrane region" description="Helical" evidence="1">
    <location>
        <begin position="195"/>
        <end position="215"/>
    </location>
</feature>
<dbReference type="Proteomes" id="UP000051992">
    <property type="component" value="Unassembled WGS sequence"/>
</dbReference>